<accession>A0A4Z1L675</accession>
<dbReference type="PROSITE" id="PS00028">
    <property type="entry name" value="ZINC_FINGER_C2H2_1"/>
    <property type="match status" value="1"/>
</dbReference>
<dbReference type="EMBL" id="PQXO01000006">
    <property type="protein sequence ID" value="TGO92309.1"/>
    <property type="molecule type" value="Genomic_DNA"/>
</dbReference>
<dbReference type="STRING" id="87229.A0A4Z1L675"/>
<evidence type="ECO:0000259" key="2">
    <source>
        <dbReference type="PROSITE" id="PS00028"/>
    </source>
</evidence>
<dbReference type="Pfam" id="PF24757">
    <property type="entry name" value="C2H2_ASCIZ"/>
    <property type="match status" value="1"/>
</dbReference>
<organism evidence="3 4">
    <name type="scientific">Botrytis porri</name>
    <dbReference type="NCBI Taxonomy" id="87229"/>
    <lineage>
        <taxon>Eukaryota</taxon>
        <taxon>Fungi</taxon>
        <taxon>Dikarya</taxon>
        <taxon>Ascomycota</taxon>
        <taxon>Pezizomycotina</taxon>
        <taxon>Leotiomycetes</taxon>
        <taxon>Helotiales</taxon>
        <taxon>Sclerotiniaceae</taxon>
        <taxon>Botrytis</taxon>
    </lineage>
</organism>
<proteinExistence type="predicted"/>
<feature type="compositionally biased region" description="Polar residues" evidence="1">
    <location>
        <begin position="679"/>
        <end position="701"/>
    </location>
</feature>
<dbReference type="InterPro" id="IPR056545">
    <property type="entry name" value="C2H2_ASCIZ_1st_2nd"/>
</dbReference>
<dbReference type="InterPro" id="IPR013087">
    <property type="entry name" value="Znf_C2H2_type"/>
</dbReference>
<gene>
    <name evidence="3" type="ORF">BPOR_0006g00490</name>
</gene>
<feature type="region of interest" description="Disordered" evidence="1">
    <location>
        <begin position="665"/>
        <end position="701"/>
    </location>
</feature>
<sequence>MLELILKAFPTPYTEISWMEVESQLSDIVQTTCVPFLCVLDMKDLMEYLNDRQLDRAKIARYLATLAKFLIRLSKLMGDSIPATVDPLILSCLEYLKEWPGVKSLYLGHAIVHEQLESLDHYGIKYLNGIIGLGLASILTSEESPHRYKYNRQVDWHPFGKSFAYSTIELLTQAELYGAISLAKLKGVVYDDLPLTTRVLIAFGQVKLESYDNARDMLGPILDEVKGIYGSQSMEVFLIGATLVNCLNRCRMESLAEGLVNSIFRKAVGQLEMSTTTQEFLIGLSTKSNYYIDSELSMVVAFADSLLGQGKHDDAISLFQGILKRGRPGREDITMSVALRISKIIRRLNTKSSINDVQTLERSDAWRVLRDVLDFYPRVSSILKYAYVEEVICHLSLLEDGDTRQRFVASEIIKVLNLEPIPYKGSERLTAAVELAASLRKKLLEERRQRLPIYETRARSQRPNKSQETSDKSETDCAPTVKRSSGYQDSNQETPLPLRTKKVKATPSVSCHLCNRANTILRIVGPDGEEVYCTWCEPRNALGTGSYPNTQAGTSDPGSSSNLWPSHMRPMDQHDLLMIGDSTNCRRESISQSHPPHVATQPQSIVQYVPASFATYHGTTYQYAPKLTDGINSLMGAGQAPNWKPSPPIPKVSNENTDRRVNSLASMKTGGNEPLDTSIKPTLASSYLPGQSETHQKQPQSMKLDDILPEQRPKKCPHPACGKFYINYRALQAHYYMAHEQCHICAACNARFGTEAEIRQHCCVIQPGEKKRFTCMVPDCASRSRDFNRKSRLEEHMKKWHGSYCCSAVSCPRGLGHGFKDQTLLNDHLIKAHAQESHFRR</sequence>
<name>A0A4Z1L675_9HELO</name>
<keyword evidence="4" id="KW-1185">Reference proteome</keyword>
<feature type="compositionally biased region" description="Polar residues" evidence="1">
    <location>
        <begin position="482"/>
        <end position="494"/>
    </location>
</feature>
<dbReference type="AlphaFoldDB" id="A0A4Z1L675"/>
<protein>
    <recommendedName>
        <fullName evidence="2">C2H2-type domain-containing protein</fullName>
    </recommendedName>
</protein>
<comment type="caution">
    <text evidence="3">The sequence shown here is derived from an EMBL/GenBank/DDBJ whole genome shotgun (WGS) entry which is preliminary data.</text>
</comment>
<feature type="region of interest" description="Disordered" evidence="1">
    <location>
        <begin position="454"/>
        <end position="498"/>
    </location>
</feature>
<dbReference type="SMART" id="SM00355">
    <property type="entry name" value="ZnF_C2H2"/>
    <property type="match status" value="3"/>
</dbReference>
<dbReference type="Proteomes" id="UP000297280">
    <property type="component" value="Unassembled WGS sequence"/>
</dbReference>
<evidence type="ECO:0000256" key="1">
    <source>
        <dbReference type="SAM" id="MobiDB-lite"/>
    </source>
</evidence>
<reference evidence="3 4" key="1">
    <citation type="submission" date="2017-12" db="EMBL/GenBank/DDBJ databases">
        <title>Comparative genomics of Botrytis spp.</title>
        <authorList>
            <person name="Valero-Jimenez C.A."/>
            <person name="Tapia P."/>
            <person name="Veloso J."/>
            <person name="Silva-Moreno E."/>
            <person name="Staats M."/>
            <person name="Valdes J.H."/>
            <person name="Van Kan J.A.L."/>
        </authorList>
    </citation>
    <scope>NUCLEOTIDE SEQUENCE [LARGE SCALE GENOMIC DNA]</scope>
    <source>
        <strain evidence="3 4">MUCL3349</strain>
    </source>
</reference>
<evidence type="ECO:0000313" key="3">
    <source>
        <dbReference type="EMBL" id="TGO92309.1"/>
    </source>
</evidence>
<evidence type="ECO:0000313" key="4">
    <source>
        <dbReference type="Proteomes" id="UP000297280"/>
    </source>
</evidence>
<feature type="domain" description="C2H2-type" evidence="2">
    <location>
        <begin position="716"/>
        <end position="739"/>
    </location>
</feature>
<dbReference type="Gene3D" id="3.30.160.60">
    <property type="entry name" value="Classic Zinc Finger"/>
    <property type="match status" value="1"/>
</dbReference>